<evidence type="ECO:0000313" key="2">
    <source>
        <dbReference type="EMBL" id="EEF39479.1"/>
    </source>
</evidence>
<reference evidence="3" key="1">
    <citation type="journal article" date="2010" name="Nat. Biotechnol.">
        <title>Draft genome sequence of the oilseed species Ricinus communis.</title>
        <authorList>
            <person name="Chan A.P."/>
            <person name="Crabtree J."/>
            <person name="Zhao Q."/>
            <person name="Lorenzi H."/>
            <person name="Orvis J."/>
            <person name="Puiu D."/>
            <person name="Melake-Berhan A."/>
            <person name="Jones K.M."/>
            <person name="Redman J."/>
            <person name="Chen G."/>
            <person name="Cahoon E.B."/>
            <person name="Gedil M."/>
            <person name="Stanke M."/>
            <person name="Haas B.J."/>
            <person name="Wortman J.R."/>
            <person name="Fraser-Liggett C.M."/>
            <person name="Ravel J."/>
            <person name="Rabinowicz P.D."/>
        </authorList>
    </citation>
    <scope>NUCLEOTIDE SEQUENCE [LARGE SCALE GENOMIC DNA]</scope>
    <source>
        <strain evidence="3">cv. Hale</strain>
    </source>
</reference>
<dbReference type="Proteomes" id="UP000008311">
    <property type="component" value="Unassembled WGS sequence"/>
</dbReference>
<keyword evidence="1" id="KW-1133">Transmembrane helix</keyword>
<evidence type="ECO:0000256" key="1">
    <source>
        <dbReference type="SAM" id="Phobius"/>
    </source>
</evidence>
<keyword evidence="1" id="KW-0472">Membrane</keyword>
<dbReference type="InParanoid" id="B9SA60"/>
<protein>
    <submittedName>
        <fullName evidence="2">Uncharacterized protein</fullName>
    </submittedName>
</protein>
<dbReference type="PANTHER" id="PTHR47273:SF6">
    <property type="entry name" value="POLLEN OLE E 1 ALLERGEN AND EXTENSIN FAMILY PROTEIN"/>
    <property type="match status" value="1"/>
</dbReference>
<dbReference type="KEGG" id="rcu:8280759"/>
<feature type="transmembrane region" description="Helical" evidence="1">
    <location>
        <begin position="12"/>
        <end position="33"/>
    </location>
</feature>
<dbReference type="STRING" id="3988.B9SA60"/>
<proteinExistence type="predicted"/>
<dbReference type="OrthoDB" id="744797at2759"/>
<dbReference type="eggNOG" id="ENOG502S4G1">
    <property type="taxonomic scope" value="Eukaryota"/>
</dbReference>
<keyword evidence="1" id="KW-0812">Transmembrane</keyword>
<keyword evidence="3" id="KW-1185">Reference proteome</keyword>
<dbReference type="Pfam" id="PF01190">
    <property type="entry name" value="Pollen_Ole_e_1"/>
    <property type="match status" value="1"/>
</dbReference>
<gene>
    <name evidence="2" type="ORF">RCOM_0860870</name>
</gene>
<evidence type="ECO:0000313" key="3">
    <source>
        <dbReference type="Proteomes" id="UP000008311"/>
    </source>
</evidence>
<dbReference type="AlphaFoldDB" id="B9SA60"/>
<name>B9SA60_RICCO</name>
<organism evidence="2 3">
    <name type="scientific">Ricinus communis</name>
    <name type="common">Castor bean</name>
    <dbReference type="NCBI Taxonomy" id="3988"/>
    <lineage>
        <taxon>Eukaryota</taxon>
        <taxon>Viridiplantae</taxon>
        <taxon>Streptophyta</taxon>
        <taxon>Embryophyta</taxon>
        <taxon>Tracheophyta</taxon>
        <taxon>Spermatophyta</taxon>
        <taxon>Magnoliopsida</taxon>
        <taxon>eudicotyledons</taxon>
        <taxon>Gunneridae</taxon>
        <taxon>Pentapetalae</taxon>
        <taxon>rosids</taxon>
        <taxon>fabids</taxon>
        <taxon>Malpighiales</taxon>
        <taxon>Euphorbiaceae</taxon>
        <taxon>Acalyphoideae</taxon>
        <taxon>Acalypheae</taxon>
        <taxon>Ricinus</taxon>
    </lineage>
</organism>
<sequence length="182" mass="19887">MSYFSGCCSNLVKFVIFFIMTMMIVSLQTSMGFEEEEDNNHLQEFWSREELVRLAGYGEEKLSTVLITGTVLCDGTPLGASPVSGALVGINCGEWSQQSSAAAEAVTDEYGEFQIDLPSQLHAILNLEKACSLKVLRMPKNSACKLAFGKEGKTLTLLLARDGVRVYTAGEIKLSSLKDRAE</sequence>
<dbReference type="EMBL" id="EQ973901">
    <property type="protein sequence ID" value="EEF39479.1"/>
    <property type="molecule type" value="Genomic_DNA"/>
</dbReference>
<dbReference type="PANTHER" id="PTHR47273">
    <property type="entry name" value="EXPRESSED PROTEIN"/>
    <property type="match status" value="1"/>
</dbReference>
<dbReference type="FunCoup" id="B9SA60">
    <property type="interactions" value="640"/>
</dbReference>
<accession>B9SA60</accession>